<dbReference type="EMBL" id="QGKU01000031">
    <property type="protein sequence ID" value="PWR03082.1"/>
    <property type="molecule type" value="Genomic_DNA"/>
</dbReference>
<sequence>MSQKNWYSSETQVFWTCKALMERRTISHKTEIREVRGWRLGAIIHRLKTEYKWPIQTDYRGPENVAYYSLRPGFDRAALRLPRSARALADTGAQE</sequence>
<protein>
    <submittedName>
        <fullName evidence="1">Uncharacterized protein</fullName>
    </submittedName>
</protein>
<organism evidence="1 2">
    <name type="scientific">Meridianimarinicoccus roseus</name>
    <dbReference type="NCBI Taxonomy" id="2072018"/>
    <lineage>
        <taxon>Bacteria</taxon>
        <taxon>Pseudomonadati</taxon>
        <taxon>Pseudomonadota</taxon>
        <taxon>Alphaproteobacteria</taxon>
        <taxon>Rhodobacterales</taxon>
        <taxon>Paracoccaceae</taxon>
        <taxon>Meridianimarinicoccus</taxon>
    </lineage>
</organism>
<reference evidence="1 2" key="1">
    <citation type="submission" date="2018-05" db="EMBL/GenBank/DDBJ databases">
        <title>Rhodobacteraceae gen. nov., sp. nov. isolated from sea water.</title>
        <authorList>
            <person name="Ren Y."/>
        </authorList>
    </citation>
    <scope>NUCLEOTIDE SEQUENCE [LARGE SCALE GENOMIC DNA]</scope>
    <source>
        <strain evidence="1 2">TG-679</strain>
    </source>
</reference>
<evidence type="ECO:0000313" key="2">
    <source>
        <dbReference type="Proteomes" id="UP000245680"/>
    </source>
</evidence>
<dbReference type="AlphaFoldDB" id="A0A2V2LDF3"/>
<comment type="caution">
    <text evidence="1">The sequence shown here is derived from an EMBL/GenBank/DDBJ whole genome shotgun (WGS) entry which is preliminary data.</text>
</comment>
<dbReference type="OrthoDB" id="7726947at2"/>
<dbReference type="Proteomes" id="UP000245680">
    <property type="component" value="Unassembled WGS sequence"/>
</dbReference>
<evidence type="ECO:0000313" key="1">
    <source>
        <dbReference type="EMBL" id="PWR03082.1"/>
    </source>
</evidence>
<proteinExistence type="predicted"/>
<dbReference type="RefSeq" id="WP_109811387.1">
    <property type="nucleotide sequence ID" value="NZ_QGKU01000031.1"/>
</dbReference>
<name>A0A2V2LDF3_9RHOB</name>
<accession>A0A2V2LDF3</accession>
<gene>
    <name evidence="1" type="ORF">DKT77_09125</name>
</gene>
<keyword evidence="2" id="KW-1185">Reference proteome</keyword>